<organism evidence="2 3">
    <name type="scientific">Puccinia graminis f. sp. tritici</name>
    <dbReference type="NCBI Taxonomy" id="56615"/>
    <lineage>
        <taxon>Eukaryota</taxon>
        <taxon>Fungi</taxon>
        <taxon>Dikarya</taxon>
        <taxon>Basidiomycota</taxon>
        <taxon>Pucciniomycotina</taxon>
        <taxon>Pucciniomycetes</taxon>
        <taxon>Pucciniales</taxon>
        <taxon>Pucciniaceae</taxon>
        <taxon>Puccinia</taxon>
    </lineage>
</organism>
<proteinExistence type="predicted"/>
<keyword evidence="2" id="KW-0418">Kinase</keyword>
<dbReference type="GO" id="GO:0003746">
    <property type="term" value="F:translation elongation factor activity"/>
    <property type="evidence" value="ECO:0007669"/>
    <property type="project" value="UniProtKB-KW"/>
</dbReference>
<gene>
    <name evidence="2" type="primary">EEF2K_32</name>
    <name evidence="2" type="ORF">PGT21_034569</name>
</gene>
<evidence type="ECO:0000313" key="3">
    <source>
        <dbReference type="Proteomes" id="UP000324748"/>
    </source>
</evidence>
<dbReference type="Proteomes" id="UP000324748">
    <property type="component" value="Unassembled WGS sequence"/>
</dbReference>
<reference evidence="2 3" key="1">
    <citation type="submission" date="2019-05" db="EMBL/GenBank/DDBJ databases">
        <title>Emergence of the Ug99 lineage of the wheat stem rust pathogen through somatic hybridization.</title>
        <authorList>
            <person name="Li F."/>
            <person name="Upadhyaya N.M."/>
            <person name="Sperschneider J."/>
            <person name="Matny O."/>
            <person name="Nguyen-Phuc H."/>
            <person name="Mago R."/>
            <person name="Raley C."/>
            <person name="Miller M.E."/>
            <person name="Silverstein K.A.T."/>
            <person name="Henningsen E."/>
            <person name="Hirsch C.D."/>
            <person name="Visser B."/>
            <person name="Pretorius Z.A."/>
            <person name="Steffenson B.J."/>
            <person name="Schwessinger B."/>
            <person name="Dodds P.N."/>
            <person name="Figueroa M."/>
        </authorList>
    </citation>
    <scope>NUCLEOTIDE SEQUENCE [LARGE SCALE GENOMIC DNA]</scope>
    <source>
        <strain evidence="2">21-0</strain>
    </source>
</reference>
<dbReference type="EMBL" id="VSWC01000053">
    <property type="protein sequence ID" value="KAA1101982.1"/>
    <property type="molecule type" value="Genomic_DNA"/>
</dbReference>
<dbReference type="GO" id="GO:0016301">
    <property type="term" value="F:kinase activity"/>
    <property type="evidence" value="ECO:0007669"/>
    <property type="project" value="UniProtKB-KW"/>
</dbReference>
<protein>
    <submittedName>
        <fullName evidence="2">Eukaryotic elongation factor-2 kinase</fullName>
    </submittedName>
</protein>
<accession>A0A5B0PMM1</accession>
<evidence type="ECO:0000256" key="1">
    <source>
        <dbReference type="SAM" id="MobiDB-lite"/>
    </source>
</evidence>
<comment type="caution">
    <text evidence="2">The sequence shown here is derived from an EMBL/GenBank/DDBJ whole genome shotgun (WGS) entry which is preliminary data.</text>
</comment>
<dbReference type="AlphaFoldDB" id="A0A5B0PMM1"/>
<keyword evidence="2" id="KW-0808">Transferase</keyword>
<keyword evidence="2" id="KW-0648">Protein biosynthesis</keyword>
<feature type="region of interest" description="Disordered" evidence="1">
    <location>
        <begin position="85"/>
        <end position="113"/>
    </location>
</feature>
<evidence type="ECO:0000313" key="2">
    <source>
        <dbReference type="EMBL" id="KAA1101982.1"/>
    </source>
</evidence>
<name>A0A5B0PMM1_PUCGR</name>
<feature type="compositionally biased region" description="Polar residues" evidence="1">
    <location>
        <begin position="98"/>
        <end position="108"/>
    </location>
</feature>
<dbReference type="OrthoDB" id="10270247at2759"/>
<sequence length="182" mass="20093">MVTCLKCTRFVTQVEFGWCRECLNFVGLMPGNMANQLPSQPANHYNIIPPAPTSSILQVPPAIPTPPAASLAQCAGTNAYLRNVGKAKRTKNPAPTPYSRNPKPSTSAPPAESPIRMFKCGISFFQDEKLKKTGMMSYMQNIDTSIPKLYETLQHQLWLLFSPELLRKGLVESLPSIVVDKS</sequence>
<keyword evidence="3" id="KW-1185">Reference proteome</keyword>
<keyword evidence="2" id="KW-0251">Elongation factor</keyword>